<accession>A0A229XEK9</accession>
<reference evidence="1 2" key="1">
    <citation type="submission" date="2018-08" db="EMBL/GenBank/DDBJ databases">
        <title>Draft genome sequences of two Aspergillus turcosus clinical strains isolated from bronchoalveolar lavage fluid: one azole-susceptible and the other azole-resistant.</title>
        <authorList>
            <person name="Parent-Michaud M."/>
            <person name="Dufresne P.J."/>
            <person name="Fournier E."/>
            <person name="Martineau C."/>
            <person name="Moreira S."/>
            <person name="Perkins V."/>
            <person name="De Repentigny L."/>
            <person name="Dufresne S.F."/>
        </authorList>
    </citation>
    <scope>NUCLEOTIDE SEQUENCE [LARGE SCALE GENOMIC DNA]</scope>
    <source>
        <strain evidence="1">HMR AF 1038</strain>
    </source>
</reference>
<organism evidence="1 2">
    <name type="scientific">Aspergillus turcosus</name>
    <dbReference type="NCBI Taxonomy" id="1245748"/>
    <lineage>
        <taxon>Eukaryota</taxon>
        <taxon>Fungi</taxon>
        <taxon>Dikarya</taxon>
        <taxon>Ascomycota</taxon>
        <taxon>Pezizomycotina</taxon>
        <taxon>Eurotiomycetes</taxon>
        <taxon>Eurotiomycetidae</taxon>
        <taxon>Eurotiales</taxon>
        <taxon>Aspergillaceae</taxon>
        <taxon>Aspergillus</taxon>
        <taxon>Aspergillus subgen. Fumigati</taxon>
    </lineage>
</organism>
<dbReference type="OrthoDB" id="4369670at2759"/>
<proteinExistence type="predicted"/>
<sequence length="529" mass="59297">MLNSLASVEAEEAELPWGIRQSGFDESNCLVWLADPRHRNFSRISQSNAVRAVLSNTFLQYNQQVIQHSNLRVIILDANDTAQLVLSTSVQANPFKIPLYCGEIGGFLEILHGEVQRVYLQCPSSLTGLWANPGPNLQKMSEIFKYAAALTHTHGIRPYFCNSASAVYHILRTYHEERNGAEKMTISNINPIIHAFIFRKGFRNEEDISRLETIGGSLTRGLLLLLFTLRRTPNKSHKPNAVHQEIKGRVHRENVLDQNELYEMDQLYAGLNIVTPTHENEPNGALSVSTSKSPGSTDHLELTLVKSLVEAKGKAVIKECGLGQEEQDLAEAEINDIDAERLLKDVFPESDEDDREPDLVQFNPDSQCQVLVSPTVFVRPKSICTKTGHPNLRDRHREEILSGIIYPGKKHPERWAIDAQDDDPGSKLAFLVTLSHGPRFVYAHGECAARKANTFMDLMIGDTPESIALRPRRHINANDPYIARTLNLSDKGTWYTDNRGTLIKSKPSHAGRVTNSIEKCDMRDSGEPL</sequence>
<evidence type="ECO:0000313" key="1">
    <source>
        <dbReference type="EMBL" id="RLL99511.1"/>
    </source>
</evidence>
<name>A0A229XEK9_9EURO</name>
<gene>
    <name evidence="1" type="ORF">CFD26_107406</name>
</gene>
<dbReference type="EMBL" id="NIDN02000030">
    <property type="protein sequence ID" value="RLL99511.1"/>
    <property type="molecule type" value="Genomic_DNA"/>
</dbReference>
<dbReference type="Proteomes" id="UP000215289">
    <property type="component" value="Unassembled WGS sequence"/>
</dbReference>
<dbReference type="STRING" id="1245748.A0A229XEK9"/>
<keyword evidence="2" id="KW-1185">Reference proteome</keyword>
<dbReference type="AlphaFoldDB" id="A0A229XEK9"/>
<evidence type="ECO:0000313" key="2">
    <source>
        <dbReference type="Proteomes" id="UP000215289"/>
    </source>
</evidence>
<comment type="caution">
    <text evidence="1">The sequence shown here is derived from an EMBL/GenBank/DDBJ whole genome shotgun (WGS) entry which is preliminary data.</text>
</comment>
<protein>
    <submittedName>
        <fullName evidence="1">Uncharacterized protein</fullName>
    </submittedName>
</protein>